<evidence type="ECO:0000313" key="3">
    <source>
        <dbReference type="Proteomes" id="UP001412239"/>
    </source>
</evidence>
<dbReference type="Proteomes" id="UP001412239">
    <property type="component" value="Unassembled WGS sequence"/>
</dbReference>
<reference evidence="2" key="1">
    <citation type="submission" date="2015-10" db="EMBL/GenBank/DDBJ databases">
        <authorList>
            <person name="Regsiter A."/>
            <person name="william w."/>
        </authorList>
    </citation>
    <scope>NUCLEOTIDE SEQUENCE</scope>
    <source>
        <strain evidence="2">Montdore</strain>
    </source>
</reference>
<accession>A0A292Q362</accession>
<name>A0A292Q362_9PEZI</name>
<gene>
    <name evidence="2" type="ORF">GSTUAT00002777001</name>
</gene>
<sequence>MPGPSPCLYTRDLVGPAATVICGAFLFAMDILIRSDIQQTQTKVDSIYIDLTIAKADIKDVKTELTTMKSELTTVKSDIMGIQTNVTNTRNDLLNQIRYARHVAGSSPLAFISPDRKKSGADEKDS</sequence>
<keyword evidence="3" id="KW-1185">Reference proteome</keyword>
<dbReference type="AlphaFoldDB" id="A0A292Q362"/>
<protein>
    <submittedName>
        <fullName evidence="2">Uncharacterized protein</fullName>
    </submittedName>
</protein>
<evidence type="ECO:0000256" key="1">
    <source>
        <dbReference type="SAM" id="Phobius"/>
    </source>
</evidence>
<evidence type="ECO:0000313" key="2">
    <source>
        <dbReference type="EMBL" id="CUS13097.1"/>
    </source>
</evidence>
<keyword evidence="1" id="KW-0812">Transmembrane</keyword>
<dbReference type="Gene3D" id="1.20.5.340">
    <property type="match status" value="1"/>
</dbReference>
<organism evidence="2 3">
    <name type="scientific">Tuber aestivum</name>
    <name type="common">summer truffle</name>
    <dbReference type="NCBI Taxonomy" id="59557"/>
    <lineage>
        <taxon>Eukaryota</taxon>
        <taxon>Fungi</taxon>
        <taxon>Dikarya</taxon>
        <taxon>Ascomycota</taxon>
        <taxon>Pezizomycotina</taxon>
        <taxon>Pezizomycetes</taxon>
        <taxon>Pezizales</taxon>
        <taxon>Tuberaceae</taxon>
        <taxon>Tuber</taxon>
    </lineage>
</organism>
<dbReference type="EMBL" id="LN890978">
    <property type="protein sequence ID" value="CUS13097.1"/>
    <property type="molecule type" value="Genomic_DNA"/>
</dbReference>
<feature type="transmembrane region" description="Helical" evidence="1">
    <location>
        <begin position="13"/>
        <end position="33"/>
    </location>
</feature>
<keyword evidence="1" id="KW-0472">Membrane</keyword>
<keyword evidence="1" id="KW-1133">Transmembrane helix</keyword>
<proteinExistence type="predicted"/>